<dbReference type="Pfam" id="PF09296">
    <property type="entry name" value="NUDIX-like"/>
    <property type="match status" value="1"/>
</dbReference>
<dbReference type="Gene3D" id="3.90.79.10">
    <property type="entry name" value="Nucleoside Triphosphate Pyrophosphohydrolase"/>
    <property type="match status" value="1"/>
</dbReference>
<evidence type="ECO:0000256" key="9">
    <source>
        <dbReference type="ARBA" id="ARBA00023679"/>
    </source>
</evidence>
<dbReference type="GO" id="GO:0005829">
    <property type="term" value="C:cytosol"/>
    <property type="evidence" value="ECO:0007669"/>
    <property type="project" value="TreeGrafter"/>
</dbReference>
<dbReference type="Pfam" id="PF00293">
    <property type="entry name" value="NUDIX"/>
    <property type="match status" value="1"/>
</dbReference>
<dbReference type="InterPro" id="IPR020084">
    <property type="entry name" value="NUDIX_hydrolase_CS"/>
</dbReference>
<dbReference type="PANTHER" id="PTHR42904:SF6">
    <property type="entry name" value="NAD-CAPPED RNA HYDROLASE NUDT12"/>
    <property type="match status" value="1"/>
</dbReference>
<dbReference type="Pfam" id="PF09297">
    <property type="entry name" value="Zn_ribbon_NUD"/>
    <property type="match status" value="1"/>
</dbReference>
<evidence type="ECO:0000313" key="14">
    <source>
        <dbReference type="Proteomes" id="UP000277671"/>
    </source>
</evidence>
<dbReference type="GO" id="GO:0006742">
    <property type="term" value="P:NADP+ catabolic process"/>
    <property type="evidence" value="ECO:0007669"/>
    <property type="project" value="TreeGrafter"/>
</dbReference>
<dbReference type="Gene3D" id="3.90.79.20">
    <property type="match status" value="1"/>
</dbReference>
<feature type="region of interest" description="Disordered" evidence="11">
    <location>
        <begin position="46"/>
        <end position="65"/>
    </location>
</feature>
<evidence type="ECO:0000256" key="4">
    <source>
        <dbReference type="ARBA" id="ARBA00012381"/>
    </source>
</evidence>
<evidence type="ECO:0000313" key="13">
    <source>
        <dbReference type="EMBL" id="RKR90229.1"/>
    </source>
</evidence>
<evidence type="ECO:0000256" key="7">
    <source>
        <dbReference type="ARBA" id="ARBA00022842"/>
    </source>
</evidence>
<protein>
    <recommendedName>
        <fullName evidence="4">NAD(+) diphosphatase</fullName>
        <ecNumber evidence="4">3.6.1.22</ecNumber>
    </recommendedName>
</protein>
<comment type="caution">
    <text evidence="13">The sequence shown here is derived from an EMBL/GenBank/DDBJ whole genome shotgun (WGS) entry which is preliminary data.</text>
</comment>
<dbReference type="EMBL" id="RBKT01000001">
    <property type="protein sequence ID" value="RKR90229.1"/>
    <property type="molecule type" value="Genomic_DNA"/>
</dbReference>
<dbReference type="NCBIfam" id="NF001299">
    <property type="entry name" value="PRK00241.1"/>
    <property type="match status" value="1"/>
</dbReference>
<dbReference type="InterPro" id="IPR050241">
    <property type="entry name" value="NAD-cap_RNA_hydrolase_NudC"/>
</dbReference>
<dbReference type="AlphaFoldDB" id="A0A495JQA2"/>
<dbReference type="InterPro" id="IPR049734">
    <property type="entry name" value="NudC-like_C"/>
</dbReference>
<dbReference type="CDD" id="cd03429">
    <property type="entry name" value="NUDIX_NADH_pyrophosphatase_Nudt13"/>
    <property type="match status" value="1"/>
</dbReference>
<comment type="similarity">
    <text evidence="3">Belongs to the Nudix hydrolase family. NudC subfamily.</text>
</comment>
<comment type="cofactor">
    <cofactor evidence="1">
        <name>Mg(2+)</name>
        <dbReference type="ChEBI" id="CHEBI:18420"/>
    </cofactor>
</comment>
<keyword evidence="14" id="KW-1185">Reference proteome</keyword>
<keyword evidence="6 10" id="KW-0378">Hydrolase</keyword>
<dbReference type="InterPro" id="IPR020476">
    <property type="entry name" value="Nudix_hydrolase"/>
</dbReference>
<gene>
    <name evidence="13" type="ORF">BDK92_4597</name>
</gene>
<reference evidence="13 14" key="1">
    <citation type="submission" date="2018-10" db="EMBL/GenBank/DDBJ databases">
        <title>Sequencing the genomes of 1000 actinobacteria strains.</title>
        <authorList>
            <person name="Klenk H.-P."/>
        </authorList>
    </citation>
    <scope>NUCLEOTIDE SEQUENCE [LARGE SCALE GENOMIC DNA]</scope>
    <source>
        <strain evidence="13 14">DSM 45175</strain>
    </source>
</reference>
<evidence type="ECO:0000256" key="8">
    <source>
        <dbReference type="ARBA" id="ARBA00023027"/>
    </source>
</evidence>
<evidence type="ECO:0000256" key="11">
    <source>
        <dbReference type="SAM" id="MobiDB-lite"/>
    </source>
</evidence>
<evidence type="ECO:0000256" key="3">
    <source>
        <dbReference type="ARBA" id="ARBA00009595"/>
    </source>
</evidence>
<dbReference type="RefSeq" id="WP_246017198.1">
    <property type="nucleotide sequence ID" value="NZ_RBKT01000001.1"/>
</dbReference>
<keyword evidence="8" id="KW-0520">NAD</keyword>
<keyword evidence="7" id="KW-0460">Magnesium</keyword>
<evidence type="ECO:0000256" key="2">
    <source>
        <dbReference type="ARBA" id="ARBA00001947"/>
    </source>
</evidence>
<name>A0A495JQA2_9ACTN</name>
<dbReference type="GO" id="GO:0035529">
    <property type="term" value="F:NADH pyrophosphatase activity"/>
    <property type="evidence" value="ECO:0007669"/>
    <property type="project" value="TreeGrafter"/>
</dbReference>
<comment type="cofactor">
    <cofactor evidence="2">
        <name>Zn(2+)</name>
        <dbReference type="ChEBI" id="CHEBI:29105"/>
    </cofactor>
</comment>
<organism evidence="13 14">
    <name type="scientific">Micromonospora pisi</name>
    <dbReference type="NCBI Taxonomy" id="589240"/>
    <lineage>
        <taxon>Bacteria</taxon>
        <taxon>Bacillati</taxon>
        <taxon>Actinomycetota</taxon>
        <taxon>Actinomycetes</taxon>
        <taxon>Micromonosporales</taxon>
        <taxon>Micromonosporaceae</taxon>
        <taxon>Micromonospora</taxon>
    </lineage>
</organism>
<evidence type="ECO:0000256" key="6">
    <source>
        <dbReference type="ARBA" id="ARBA00022801"/>
    </source>
</evidence>
<dbReference type="InterPro" id="IPR015797">
    <property type="entry name" value="NUDIX_hydrolase-like_dom_sf"/>
</dbReference>
<comment type="catalytic activity">
    <reaction evidence="9">
        <text>a 5'-end NAD(+)-phospho-ribonucleoside in mRNA + H2O = a 5'-end phospho-adenosine-phospho-ribonucleoside in mRNA + beta-nicotinamide D-ribonucleotide + 2 H(+)</text>
        <dbReference type="Rhea" id="RHEA:60876"/>
        <dbReference type="Rhea" id="RHEA-COMP:15698"/>
        <dbReference type="Rhea" id="RHEA-COMP:15719"/>
        <dbReference type="ChEBI" id="CHEBI:14649"/>
        <dbReference type="ChEBI" id="CHEBI:15377"/>
        <dbReference type="ChEBI" id="CHEBI:15378"/>
        <dbReference type="ChEBI" id="CHEBI:144029"/>
        <dbReference type="ChEBI" id="CHEBI:144051"/>
    </reaction>
    <physiologicalReaction direction="left-to-right" evidence="9">
        <dbReference type="Rhea" id="RHEA:60877"/>
    </physiologicalReaction>
</comment>
<sequence length="293" mass="31297">MNLDLPPTIHPVFLPGAAADVPAEPTDHCLVVADGKLLVRPDGELPRVADLPAEPGPPGRSDRPGLVPLGTLDGVPVWAAAREKADATLGNWLGWRELAAGLPEPLAALAGRALQVVTWRRSHRYCGACTAELADVPGEHARRCPDCQLYVPMQLSPAVLVAIRRPGPPGAAEQLLLVRHSYGPTEVWALVAGFVEAGETLEQAVHREVAEEVGLRVDRLTYFGSQPWAMSGPGVVLAGFTAYCPDPAAEPVVDGRELTQARWFPLDALPKALPPTYSISRWLVESVRAPATT</sequence>
<evidence type="ECO:0000259" key="12">
    <source>
        <dbReference type="PROSITE" id="PS51462"/>
    </source>
</evidence>
<dbReference type="SUPFAM" id="SSF55811">
    <property type="entry name" value="Nudix"/>
    <property type="match status" value="2"/>
</dbReference>
<dbReference type="InterPro" id="IPR015375">
    <property type="entry name" value="NADH_PPase-like_N"/>
</dbReference>
<evidence type="ECO:0000256" key="10">
    <source>
        <dbReference type="RuleBase" id="RU003476"/>
    </source>
</evidence>
<dbReference type="PROSITE" id="PS51462">
    <property type="entry name" value="NUDIX"/>
    <property type="match status" value="1"/>
</dbReference>
<dbReference type="InterPro" id="IPR015376">
    <property type="entry name" value="Znr_NADH_PPase"/>
</dbReference>
<dbReference type="InterPro" id="IPR000086">
    <property type="entry name" value="NUDIX_hydrolase_dom"/>
</dbReference>
<dbReference type="EC" id="3.6.1.22" evidence="4"/>
<proteinExistence type="inferred from homology"/>
<dbReference type="PROSITE" id="PS00893">
    <property type="entry name" value="NUDIX_BOX"/>
    <property type="match status" value="1"/>
</dbReference>
<keyword evidence="5" id="KW-0479">Metal-binding</keyword>
<dbReference type="GO" id="GO:0046872">
    <property type="term" value="F:metal ion binding"/>
    <property type="evidence" value="ECO:0007669"/>
    <property type="project" value="UniProtKB-KW"/>
</dbReference>
<dbReference type="PRINTS" id="PR00502">
    <property type="entry name" value="NUDIXFAMILY"/>
</dbReference>
<dbReference type="PANTHER" id="PTHR42904">
    <property type="entry name" value="NUDIX HYDROLASE, NUDC SUBFAMILY"/>
    <property type="match status" value="1"/>
</dbReference>
<evidence type="ECO:0000256" key="1">
    <source>
        <dbReference type="ARBA" id="ARBA00001946"/>
    </source>
</evidence>
<evidence type="ECO:0000256" key="5">
    <source>
        <dbReference type="ARBA" id="ARBA00022723"/>
    </source>
</evidence>
<accession>A0A495JQA2</accession>
<feature type="domain" description="Nudix hydrolase" evidence="12">
    <location>
        <begin position="154"/>
        <end position="289"/>
    </location>
</feature>
<dbReference type="GO" id="GO:0019677">
    <property type="term" value="P:NAD+ catabolic process"/>
    <property type="evidence" value="ECO:0007669"/>
    <property type="project" value="TreeGrafter"/>
</dbReference>
<dbReference type="Proteomes" id="UP000277671">
    <property type="component" value="Unassembled WGS sequence"/>
</dbReference>